<comment type="caution">
    <text evidence="4">The sequence shown here is derived from an EMBL/GenBank/DDBJ whole genome shotgun (WGS) entry which is preliminary data.</text>
</comment>
<sequence>MTPSTPTRDRILDAAMRLFGEQGYRGTSVAQIERAAGLTPGAGGLYHHFRTKEALLRAGIERNLNRLDALRDIRRVLGGLGDLRAELTLSARYVLAELDGEEELLRIMLTEARSRPEIVEDAVRQLVNTTFTEFTAWLRESAGVPEERAAAVASVGLGALFSSRVMSGLLKVSPVGVDDETFVATWVEMMHRMLTPEES</sequence>
<dbReference type="InterPro" id="IPR009057">
    <property type="entry name" value="Homeodomain-like_sf"/>
</dbReference>
<evidence type="ECO:0000313" key="5">
    <source>
        <dbReference type="Proteomes" id="UP000282674"/>
    </source>
</evidence>
<feature type="domain" description="HTH tetR-type" evidence="3">
    <location>
        <begin position="5"/>
        <end position="67"/>
    </location>
</feature>
<dbReference type="Proteomes" id="UP000282674">
    <property type="component" value="Unassembled WGS sequence"/>
</dbReference>
<dbReference type="SUPFAM" id="SSF46689">
    <property type="entry name" value="Homeodomain-like"/>
    <property type="match status" value="1"/>
</dbReference>
<dbReference type="RefSeq" id="WP_122195931.1">
    <property type="nucleotide sequence ID" value="NZ_JBHSKC010000017.1"/>
</dbReference>
<evidence type="ECO:0000256" key="2">
    <source>
        <dbReference type="PROSITE-ProRule" id="PRU00335"/>
    </source>
</evidence>
<keyword evidence="1 2" id="KW-0238">DNA-binding</keyword>
<dbReference type="AlphaFoldDB" id="A0A3M2LYP8"/>
<dbReference type="InterPro" id="IPR001647">
    <property type="entry name" value="HTH_TetR"/>
</dbReference>
<protein>
    <submittedName>
        <fullName evidence="4">TetR family transcriptional regulator</fullName>
    </submittedName>
</protein>
<evidence type="ECO:0000256" key="1">
    <source>
        <dbReference type="ARBA" id="ARBA00023125"/>
    </source>
</evidence>
<comment type="caution">
    <text evidence="2">Lacks conserved residue(s) required for the propagation of feature annotation.</text>
</comment>
<dbReference type="OrthoDB" id="3627020at2"/>
<evidence type="ECO:0000259" key="3">
    <source>
        <dbReference type="PROSITE" id="PS50977"/>
    </source>
</evidence>
<dbReference type="EMBL" id="RFFG01000034">
    <property type="protein sequence ID" value="RMI42286.1"/>
    <property type="molecule type" value="Genomic_DNA"/>
</dbReference>
<dbReference type="Pfam" id="PF00440">
    <property type="entry name" value="TetR_N"/>
    <property type="match status" value="1"/>
</dbReference>
<name>A0A3M2LYP8_9ACTN</name>
<gene>
    <name evidence="4" type="ORF">EBO15_19955</name>
</gene>
<keyword evidence="5" id="KW-1185">Reference proteome</keyword>
<dbReference type="InterPro" id="IPR050109">
    <property type="entry name" value="HTH-type_TetR-like_transc_reg"/>
</dbReference>
<dbReference type="GO" id="GO:0003700">
    <property type="term" value="F:DNA-binding transcription factor activity"/>
    <property type="evidence" value="ECO:0007669"/>
    <property type="project" value="TreeGrafter"/>
</dbReference>
<dbReference type="Gene3D" id="1.10.357.10">
    <property type="entry name" value="Tetracycline Repressor, domain 2"/>
    <property type="match status" value="1"/>
</dbReference>
<evidence type="ECO:0000313" key="4">
    <source>
        <dbReference type="EMBL" id="RMI42286.1"/>
    </source>
</evidence>
<accession>A0A3M2LYP8</accession>
<reference evidence="4 5" key="1">
    <citation type="submission" date="2018-10" db="EMBL/GenBank/DDBJ databases">
        <title>Isolation from soil.</title>
        <authorList>
            <person name="Hu J."/>
        </authorList>
    </citation>
    <scope>NUCLEOTIDE SEQUENCE [LARGE SCALE GENOMIC DNA]</scope>
    <source>
        <strain evidence="4 5">NEAU-Ht49</strain>
    </source>
</reference>
<dbReference type="PANTHER" id="PTHR30055:SF223">
    <property type="entry name" value="HTH-TYPE TRANSCRIPTIONAL REGULATOR UIDR"/>
    <property type="match status" value="1"/>
</dbReference>
<dbReference type="PANTHER" id="PTHR30055">
    <property type="entry name" value="HTH-TYPE TRANSCRIPTIONAL REGULATOR RUTR"/>
    <property type="match status" value="1"/>
</dbReference>
<dbReference type="InterPro" id="IPR036271">
    <property type="entry name" value="Tet_transcr_reg_TetR-rel_C_sf"/>
</dbReference>
<organism evidence="4 5">
    <name type="scientific">Actinomadura harenae</name>
    <dbReference type="NCBI Taxonomy" id="2483351"/>
    <lineage>
        <taxon>Bacteria</taxon>
        <taxon>Bacillati</taxon>
        <taxon>Actinomycetota</taxon>
        <taxon>Actinomycetes</taxon>
        <taxon>Streptosporangiales</taxon>
        <taxon>Thermomonosporaceae</taxon>
        <taxon>Actinomadura</taxon>
    </lineage>
</organism>
<dbReference type="PROSITE" id="PS50977">
    <property type="entry name" value="HTH_TETR_2"/>
    <property type="match status" value="1"/>
</dbReference>
<proteinExistence type="predicted"/>
<dbReference type="GO" id="GO:0000976">
    <property type="term" value="F:transcription cis-regulatory region binding"/>
    <property type="evidence" value="ECO:0007669"/>
    <property type="project" value="TreeGrafter"/>
</dbReference>
<dbReference type="SUPFAM" id="SSF48498">
    <property type="entry name" value="Tetracyclin repressor-like, C-terminal domain"/>
    <property type="match status" value="1"/>
</dbReference>